<sequence>MSRLLVLLAVVALVAAGSSSSCGAWELNIRMPTARAVEEAAARLLERDVAAPLIHALRPLLGSGEDLGRRAGVPCDSWRLAVEAYNKRDWKTVPADCEDYVGHYMLGKHYRRDSRVVVDEAVAYAEGLKLAGNGKEVWVFDVDETSLSNLPYYAKHGFGARPYNATSFNEYVLKGSAPALPETQRLFRKLVSLGIKPVFLTGRGEDQRSITDVNLRRQGYSGWLELLLKPLGFKGTAIGYKSGERQKLVDAGYVIVGNIGDQWSDILGKPEGARTFKLPDPIDEILFVSRRNARSEIIDGYRIEGPYLDLVSSLLRALPLRYTVYQRLARAVAMATATAKLIFLLVALVGAGSSCGSAWELMPTAAGAVVQATAARLMKEDVPAAATIHALRPLVGSAGDLGRRAGVPCDSWRLAVEAYNKRDWKTVPANCENYVGHYMLGGHYRRDSRVVVDEAVAYAEGLKLGGHGKEVWVFDIDETTLSNLPYYATHGFGTKPYNATAFDEYVLEGSAPVLPETQRLFEKLISLGIKPVFLTGRTEDKRAITVSNLRSQGYSGWLELLLKPAGFKGTAIAYKSGERQKLVDAGYVIVGNIGDQWSDILGKPEGARTFKLPDPLYYIG</sequence>
<dbReference type="CDD" id="cd07535">
    <property type="entry name" value="HAD_VSP"/>
    <property type="match status" value="2"/>
</dbReference>
<dbReference type="PANTHER" id="PTHR31284">
    <property type="entry name" value="ACID PHOSPHATASE-LIKE PROTEIN"/>
    <property type="match status" value="1"/>
</dbReference>
<keyword evidence="1 2" id="KW-0732">Signal</keyword>
<dbReference type="InterPro" id="IPR023214">
    <property type="entry name" value="HAD_sf"/>
</dbReference>
<dbReference type="GO" id="GO:0003993">
    <property type="term" value="F:acid phosphatase activity"/>
    <property type="evidence" value="ECO:0007669"/>
    <property type="project" value="InterPro"/>
</dbReference>
<dbReference type="InterPro" id="IPR036412">
    <property type="entry name" value="HAD-like_sf"/>
</dbReference>
<dbReference type="OrthoDB" id="59415at2759"/>
<proteinExistence type="predicted"/>
<feature type="chain" id="PRO_5009188814" evidence="2">
    <location>
        <begin position="17"/>
        <end position="620"/>
    </location>
</feature>
<dbReference type="STRING" id="888268.A0A1E5W3N4"/>
<evidence type="ECO:0000256" key="2">
    <source>
        <dbReference type="SAM" id="SignalP"/>
    </source>
</evidence>
<reference evidence="3 4" key="1">
    <citation type="submission" date="2016-09" db="EMBL/GenBank/DDBJ databases">
        <title>The draft genome of Dichanthelium oligosanthes: A C3 panicoid grass species.</title>
        <authorList>
            <person name="Studer A.J."/>
            <person name="Schnable J.C."/>
            <person name="Brutnell T.P."/>
        </authorList>
    </citation>
    <scope>NUCLEOTIDE SEQUENCE [LARGE SCALE GENOMIC DNA]</scope>
    <source>
        <strain evidence="4">cv. Kellogg 1175</strain>
        <tissue evidence="3">Leaf</tissue>
    </source>
</reference>
<dbReference type="EMBL" id="LWDX02022567">
    <property type="protein sequence ID" value="OEL31888.1"/>
    <property type="molecule type" value="Genomic_DNA"/>
</dbReference>
<dbReference type="InterPro" id="IPR005519">
    <property type="entry name" value="Acid_phosphat_B-like"/>
</dbReference>
<dbReference type="Gene3D" id="3.40.50.1000">
    <property type="entry name" value="HAD superfamily/HAD-like"/>
    <property type="match status" value="2"/>
</dbReference>
<dbReference type="Pfam" id="PF03767">
    <property type="entry name" value="Acid_phosphat_B"/>
    <property type="match status" value="2"/>
</dbReference>
<evidence type="ECO:0000313" key="4">
    <source>
        <dbReference type="Proteomes" id="UP000095767"/>
    </source>
</evidence>
<dbReference type="AlphaFoldDB" id="A0A1E5W3N4"/>
<feature type="signal peptide" evidence="2">
    <location>
        <begin position="1"/>
        <end position="16"/>
    </location>
</feature>
<dbReference type="Proteomes" id="UP000095767">
    <property type="component" value="Unassembled WGS sequence"/>
</dbReference>
<protein>
    <submittedName>
        <fullName evidence="3">Stem 28 kDa glycoprotein</fullName>
    </submittedName>
</protein>
<accession>A0A1E5W3N4</accession>
<dbReference type="PROSITE" id="PS51257">
    <property type="entry name" value="PROKAR_LIPOPROTEIN"/>
    <property type="match status" value="1"/>
</dbReference>
<dbReference type="InterPro" id="IPR010028">
    <property type="entry name" value="Acid_phosphatase_pln"/>
</dbReference>
<comment type="caution">
    <text evidence="3">The sequence shown here is derived from an EMBL/GenBank/DDBJ whole genome shotgun (WGS) entry which is preliminary data.</text>
</comment>
<dbReference type="SUPFAM" id="SSF56784">
    <property type="entry name" value="HAD-like"/>
    <property type="match status" value="2"/>
</dbReference>
<gene>
    <name evidence="3" type="ORF">BAE44_0007091</name>
</gene>
<organism evidence="3 4">
    <name type="scientific">Dichanthelium oligosanthes</name>
    <dbReference type="NCBI Taxonomy" id="888268"/>
    <lineage>
        <taxon>Eukaryota</taxon>
        <taxon>Viridiplantae</taxon>
        <taxon>Streptophyta</taxon>
        <taxon>Embryophyta</taxon>
        <taxon>Tracheophyta</taxon>
        <taxon>Spermatophyta</taxon>
        <taxon>Magnoliopsida</taxon>
        <taxon>Liliopsida</taxon>
        <taxon>Poales</taxon>
        <taxon>Poaceae</taxon>
        <taxon>PACMAD clade</taxon>
        <taxon>Panicoideae</taxon>
        <taxon>Panicodae</taxon>
        <taxon>Paniceae</taxon>
        <taxon>Dichantheliinae</taxon>
        <taxon>Dichanthelium</taxon>
    </lineage>
</organism>
<dbReference type="PANTHER" id="PTHR31284:SF19">
    <property type="entry name" value="VEGETATIVE STORAGE PROTEIN 1-RELATED"/>
    <property type="match status" value="1"/>
</dbReference>
<evidence type="ECO:0000256" key="1">
    <source>
        <dbReference type="ARBA" id="ARBA00022729"/>
    </source>
</evidence>
<evidence type="ECO:0000313" key="3">
    <source>
        <dbReference type="EMBL" id="OEL31888.1"/>
    </source>
</evidence>
<keyword evidence="4" id="KW-1185">Reference proteome</keyword>
<name>A0A1E5W3N4_9POAL</name>
<dbReference type="NCBIfam" id="TIGR01675">
    <property type="entry name" value="plant-AP"/>
    <property type="match status" value="2"/>
</dbReference>